<dbReference type="EMBL" id="CM004466">
    <property type="protein sequence ID" value="OCT99100.1"/>
    <property type="molecule type" value="Genomic_DNA"/>
</dbReference>
<dbReference type="SUPFAM" id="SSF55729">
    <property type="entry name" value="Acyl-CoA N-acyltransferases (Nat)"/>
    <property type="match status" value="1"/>
</dbReference>
<keyword evidence="2" id="KW-0812">Transmembrane</keyword>
<feature type="domain" description="N-acetyltransferase" evidence="3">
    <location>
        <begin position="98"/>
        <end position="252"/>
    </location>
</feature>
<evidence type="ECO:0000256" key="2">
    <source>
        <dbReference type="SAM" id="Phobius"/>
    </source>
</evidence>
<dbReference type="PANTHER" id="PTHR13947:SF61">
    <property type="entry name" value="N-ACETYLTRANSFERASE CAMELLO-RELATED"/>
    <property type="match status" value="1"/>
</dbReference>
<dbReference type="InterPro" id="IPR050769">
    <property type="entry name" value="NAT_camello-type"/>
</dbReference>
<dbReference type="GO" id="GO:0008080">
    <property type="term" value="F:N-acetyltransferase activity"/>
    <property type="evidence" value="ECO:0007669"/>
    <property type="project" value="InterPro"/>
</dbReference>
<reference evidence="5" key="1">
    <citation type="journal article" date="2016" name="Nature">
        <title>Genome evolution in the allotetraploid frog Xenopus laevis.</title>
        <authorList>
            <person name="Session A.M."/>
            <person name="Uno Y."/>
            <person name="Kwon T."/>
            <person name="Chapman J.A."/>
            <person name="Toyoda A."/>
            <person name="Takahashi S."/>
            <person name="Fukui A."/>
            <person name="Hikosaka A."/>
            <person name="Suzuki A."/>
            <person name="Kondo M."/>
            <person name="van Heeringen S.J."/>
            <person name="Quigley I."/>
            <person name="Heinz S."/>
            <person name="Ogino H."/>
            <person name="Ochi H."/>
            <person name="Hellsten U."/>
            <person name="Lyons J.B."/>
            <person name="Simakov O."/>
            <person name="Putnam N."/>
            <person name="Stites J."/>
            <person name="Kuroki Y."/>
            <person name="Tanaka T."/>
            <person name="Michiue T."/>
            <person name="Watanabe M."/>
            <person name="Bogdanovic O."/>
            <person name="Lister R."/>
            <person name="Georgiou G."/>
            <person name="Paranjpe S.S."/>
            <person name="van Kruijsbergen I."/>
            <person name="Shu S."/>
            <person name="Carlson J."/>
            <person name="Kinoshita T."/>
            <person name="Ohta Y."/>
            <person name="Mawaribuchi S."/>
            <person name="Jenkins J."/>
            <person name="Grimwood J."/>
            <person name="Schmutz J."/>
            <person name="Mitros T."/>
            <person name="Mozaffari S.V."/>
            <person name="Suzuki Y."/>
            <person name="Haramoto Y."/>
            <person name="Yamamoto T.S."/>
            <person name="Takagi C."/>
            <person name="Heald R."/>
            <person name="Miller K."/>
            <person name="Haudenschild C."/>
            <person name="Kitzman J."/>
            <person name="Nakayama T."/>
            <person name="Izutsu Y."/>
            <person name="Robert J."/>
            <person name="Fortriede J."/>
            <person name="Burns K."/>
            <person name="Lotay V."/>
            <person name="Karimi K."/>
            <person name="Yasuoka Y."/>
            <person name="Dichmann D.S."/>
            <person name="Flajnik M.F."/>
            <person name="Houston D.W."/>
            <person name="Shendure J."/>
            <person name="DuPasquier L."/>
            <person name="Vize P.D."/>
            <person name="Zorn A.M."/>
            <person name="Ito M."/>
            <person name="Marcotte E.M."/>
            <person name="Wallingford J.B."/>
            <person name="Ito Y."/>
            <person name="Asashima M."/>
            <person name="Ueno N."/>
            <person name="Matsuda Y."/>
            <person name="Veenstra G.J."/>
            <person name="Fujiyama A."/>
            <person name="Harland R.M."/>
            <person name="Taira M."/>
            <person name="Rokhsar D.S."/>
        </authorList>
    </citation>
    <scope>NUCLEOTIDE SEQUENCE [LARGE SCALE GENOMIC DNA]</scope>
    <source>
        <strain evidence="5">J</strain>
    </source>
</reference>
<evidence type="ECO:0000259" key="3">
    <source>
        <dbReference type="PROSITE" id="PS51186"/>
    </source>
</evidence>
<organism evidence="4 5">
    <name type="scientific">Xenopus laevis</name>
    <name type="common">African clawed frog</name>
    <dbReference type="NCBI Taxonomy" id="8355"/>
    <lineage>
        <taxon>Eukaryota</taxon>
        <taxon>Metazoa</taxon>
        <taxon>Chordata</taxon>
        <taxon>Craniata</taxon>
        <taxon>Vertebrata</taxon>
        <taxon>Euteleostomi</taxon>
        <taxon>Amphibia</taxon>
        <taxon>Batrachia</taxon>
        <taxon>Anura</taxon>
        <taxon>Pipoidea</taxon>
        <taxon>Pipidae</taxon>
        <taxon>Xenopodinae</taxon>
        <taxon>Xenopus</taxon>
        <taxon>Xenopus</taxon>
    </lineage>
</organism>
<dbReference type="PANTHER" id="PTHR13947">
    <property type="entry name" value="GNAT FAMILY N-ACETYLTRANSFERASE"/>
    <property type="match status" value="1"/>
</dbReference>
<keyword evidence="2" id="KW-1133">Transmembrane helix</keyword>
<keyword evidence="2" id="KW-0472">Membrane</keyword>
<dbReference type="Gene3D" id="3.40.630.30">
    <property type="match status" value="1"/>
</dbReference>
<proteinExistence type="predicted"/>
<accession>A0A974DX17</accession>
<evidence type="ECO:0000313" key="4">
    <source>
        <dbReference type="EMBL" id="OCT99100.1"/>
    </source>
</evidence>
<dbReference type="Pfam" id="PF00583">
    <property type="entry name" value="Acetyltransf_1"/>
    <property type="match status" value="1"/>
</dbReference>
<gene>
    <name evidence="4" type="ORF">XELAEV_18004891mg</name>
</gene>
<sequence length="261" mass="30096">MKQKVRETCRYKLKAILLILVVFFVSKWSCWRRRAAMANVSIRKYRNSDYDVVHSLFAEGMMEHLPATCFHLLKLPQVHLALSLSLLLVFMATSSYLLPLATLVVVLTGAWYELNSEFRQYVSQSQKDDLLDIEKTYMMRSNSCFWVSESGGKVAGMVAAQPSEESEDEMVLRRLSVGREHRMKGIAKALCLEVMDFARQCGYKSVKLETSMVQYAAHKLYESLGFEKTAVVILPTFFGRFSNFFIFTYRYRIKSSSNHSH</sequence>
<dbReference type="Proteomes" id="UP000694892">
    <property type="component" value="Chromosome 1L"/>
</dbReference>
<dbReference type="PROSITE" id="PS51186">
    <property type="entry name" value="GNAT"/>
    <property type="match status" value="1"/>
</dbReference>
<dbReference type="AlphaFoldDB" id="A0A974DX17"/>
<dbReference type="CDD" id="cd04301">
    <property type="entry name" value="NAT_SF"/>
    <property type="match status" value="1"/>
</dbReference>
<protein>
    <recommendedName>
        <fullName evidence="3">N-acetyltransferase domain-containing protein</fullName>
    </recommendedName>
</protein>
<feature type="transmembrane region" description="Helical" evidence="2">
    <location>
        <begin position="80"/>
        <end position="112"/>
    </location>
</feature>
<evidence type="ECO:0000313" key="5">
    <source>
        <dbReference type="Proteomes" id="UP000694892"/>
    </source>
</evidence>
<evidence type="ECO:0000256" key="1">
    <source>
        <dbReference type="ARBA" id="ARBA00022679"/>
    </source>
</evidence>
<dbReference type="OMA" id="HRMKGIA"/>
<dbReference type="InterPro" id="IPR000182">
    <property type="entry name" value="GNAT_dom"/>
</dbReference>
<keyword evidence="1" id="KW-0808">Transferase</keyword>
<dbReference type="InterPro" id="IPR016181">
    <property type="entry name" value="Acyl_CoA_acyltransferase"/>
</dbReference>
<name>A0A974DX17_XENLA</name>